<dbReference type="Pfam" id="PF22653">
    <property type="entry name" value="DUF7007"/>
    <property type="match status" value="1"/>
</dbReference>
<evidence type="ECO:0000259" key="1">
    <source>
        <dbReference type="Pfam" id="PF22653"/>
    </source>
</evidence>
<proteinExistence type="predicted"/>
<feature type="domain" description="DUF7007" evidence="1">
    <location>
        <begin position="93"/>
        <end position="205"/>
    </location>
</feature>
<accession>A0A7X5XTQ2</accession>
<name>A0A7X5XTQ2_9SPHN</name>
<protein>
    <recommendedName>
        <fullName evidence="1">DUF7007 domain-containing protein</fullName>
    </recommendedName>
</protein>
<dbReference type="EMBL" id="JAATIT010000004">
    <property type="protein sequence ID" value="NJB90794.1"/>
    <property type="molecule type" value="Genomic_DNA"/>
</dbReference>
<organism evidence="2 3">
    <name type="scientific">Sphingopyxis italica</name>
    <dbReference type="NCBI Taxonomy" id="1129133"/>
    <lineage>
        <taxon>Bacteria</taxon>
        <taxon>Pseudomonadati</taxon>
        <taxon>Pseudomonadota</taxon>
        <taxon>Alphaproteobacteria</taxon>
        <taxon>Sphingomonadales</taxon>
        <taxon>Sphingomonadaceae</taxon>
        <taxon>Sphingopyxis</taxon>
    </lineage>
</organism>
<dbReference type="RefSeq" id="WP_054731744.1">
    <property type="nucleotide sequence ID" value="NZ_JAATIT010000004.1"/>
</dbReference>
<gene>
    <name evidence="2" type="ORF">GGR90_002996</name>
</gene>
<dbReference type="Proteomes" id="UP000535078">
    <property type="component" value="Unassembled WGS sequence"/>
</dbReference>
<reference evidence="2 3" key="1">
    <citation type="submission" date="2020-03" db="EMBL/GenBank/DDBJ databases">
        <title>Genomic Encyclopedia of Type Strains, Phase IV (KMG-IV): sequencing the most valuable type-strain genomes for metagenomic binning, comparative biology and taxonomic classification.</title>
        <authorList>
            <person name="Goeker M."/>
        </authorList>
    </citation>
    <scope>NUCLEOTIDE SEQUENCE [LARGE SCALE GENOMIC DNA]</scope>
    <source>
        <strain evidence="2 3">DSM 25229</strain>
    </source>
</reference>
<dbReference type="AlphaFoldDB" id="A0A7X5XTQ2"/>
<sequence length="266" mass="29651">MSDMVAEYGTTADGHWAARVDYLALIAIPIRDGYRLATASTRSKPISQWSAADGFGFDGQVADEASFRAHVEDCMLHFRQRAALSRTRIDLLMSTPWGPSQLATRYGEGIICFDTASHGGFFLEQLRNAAMPPALRLQDGWYEEDCDWALVATGYPDLFTDKERASADKTLRDWLPDAWEGFHGPQLERAESFARDREGFERDHAEDWIVIAATQSKAHPGDVIGIASRGGKRGAAPTRNFLIPGGEYERGRHGFVIDLSRHFRAD</sequence>
<comment type="caution">
    <text evidence="2">The sequence shown here is derived from an EMBL/GenBank/DDBJ whole genome shotgun (WGS) entry which is preliminary data.</text>
</comment>
<dbReference type="InterPro" id="IPR054276">
    <property type="entry name" value="DUF7007"/>
</dbReference>
<evidence type="ECO:0000313" key="3">
    <source>
        <dbReference type="Proteomes" id="UP000535078"/>
    </source>
</evidence>
<keyword evidence="3" id="KW-1185">Reference proteome</keyword>
<evidence type="ECO:0000313" key="2">
    <source>
        <dbReference type="EMBL" id="NJB90794.1"/>
    </source>
</evidence>